<organism evidence="2 3">
    <name type="scientific">Physocladia obscura</name>
    <dbReference type="NCBI Taxonomy" id="109957"/>
    <lineage>
        <taxon>Eukaryota</taxon>
        <taxon>Fungi</taxon>
        <taxon>Fungi incertae sedis</taxon>
        <taxon>Chytridiomycota</taxon>
        <taxon>Chytridiomycota incertae sedis</taxon>
        <taxon>Chytridiomycetes</taxon>
        <taxon>Chytridiales</taxon>
        <taxon>Chytriomycetaceae</taxon>
        <taxon>Physocladia</taxon>
    </lineage>
</organism>
<feature type="compositionally biased region" description="Polar residues" evidence="1">
    <location>
        <begin position="87"/>
        <end position="97"/>
    </location>
</feature>
<feature type="compositionally biased region" description="Basic and acidic residues" evidence="1">
    <location>
        <begin position="27"/>
        <end position="50"/>
    </location>
</feature>
<comment type="caution">
    <text evidence="2">The sequence shown here is derived from an EMBL/GenBank/DDBJ whole genome shotgun (WGS) entry which is preliminary data.</text>
</comment>
<feature type="compositionally biased region" description="Acidic residues" evidence="1">
    <location>
        <begin position="186"/>
        <end position="197"/>
    </location>
</feature>
<name>A0AAD5XDT5_9FUNG</name>
<accession>A0AAD5XDT5</accession>
<feature type="region of interest" description="Disordered" evidence="1">
    <location>
        <begin position="80"/>
        <end position="116"/>
    </location>
</feature>
<feature type="compositionally biased region" description="Low complexity" evidence="1">
    <location>
        <begin position="53"/>
        <end position="64"/>
    </location>
</feature>
<feature type="region of interest" description="Disordered" evidence="1">
    <location>
        <begin position="274"/>
        <end position="306"/>
    </location>
</feature>
<evidence type="ECO:0000256" key="1">
    <source>
        <dbReference type="SAM" id="MobiDB-lite"/>
    </source>
</evidence>
<feature type="compositionally biased region" description="Polar residues" evidence="1">
    <location>
        <begin position="1"/>
        <end position="20"/>
    </location>
</feature>
<feature type="region of interest" description="Disordered" evidence="1">
    <location>
        <begin position="175"/>
        <end position="229"/>
    </location>
</feature>
<gene>
    <name evidence="2" type="ORF">HK100_004543</name>
</gene>
<dbReference type="EMBL" id="JADGJH010002222">
    <property type="protein sequence ID" value="KAJ3101446.1"/>
    <property type="molecule type" value="Genomic_DNA"/>
</dbReference>
<reference evidence="2" key="1">
    <citation type="submission" date="2020-05" db="EMBL/GenBank/DDBJ databases">
        <title>Phylogenomic resolution of chytrid fungi.</title>
        <authorList>
            <person name="Stajich J.E."/>
            <person name="Amses K."/>
            <person name="Simmons R."/>
            <person name="Seto K."/>
            <person name="Myers J."/>
            <person name="Bonds A."/>
            <person name="Quandt C.A."/>
            <person name="Barry K."/>
            <person name="Liu P."/>
            <person name="Grigoriev I."/>
            <person name="Longcore J.E."/>
            <person name="James T.Y."/>
        </authorList>
    </citation>
    <scope>NUCLEOTIDE SEQUENCE</scope>
    <source>
        <strain evidence="2">JEL0513</strain>
    </source>
</reference>
<keyword evidence="3" id="KW-1185">Reference proteome</keyword>
<feature type="non-terminal residue" evidence="2">
    <location>
        <position position="384"/>
    </location>
</feature>
<feature type="region of interest" description="Disordered" evidence="1">
    <location>
        <begin position="328"/>
        <end position="384"/>
    </location>
</feature>
<feature type="compositionally biased region" description="Polar residues" evidence="1">
    <location>
        <begin position="290"/>
        <end position="304"/>
    </location>
</feature>
<proteinExistence type="predicted"/>
<feature type="compositionally biased region" description="Low complexity" evidence="1">
    <location>
        <begin position="334"/>
        <end position="352"/>
    </location>
</feature>
<sequence length="384" mass="41459">MSDANPQRTTDPPSLPSLTESDAEQLSPHDSHDTLGPESDFKSQETKTRVPDTTATTTASTSHSAITAALLALVPREHIQIPRRLTPRTSGTKSVASQKHKEDSKEQQQQQTRKVHFSEPLVSFTITHSKSEFDDVVSLLSVDAEFELPVLNMDVSDNNNFDIDNVDDLRDTLALEPSDTSSSDSSDNDDNGNDEDSNNNTVPPVSLAAESAPQNITQPRRGLRRAVSKATRPLVDELDFLRATRDNNAKTVTATPSSSISPVISPRSILKVGVPPTNAVSPTRDRRISTAANSSSLRRSAQHGSSNSLMMLSLNSLSPPTTSAIRSAQFPYAPTRGRMPSSPTSTSGSSPPLEARQLAKSSSSTALNRKRPTHISKTGYEQRA</sequence>
<protein>
    <submittedName>
        <fullName evidence="2">Uncharacterized protein</fullName>
    </submittedName>
</protein>
<dbReference type="AlphaFoldDB" id="A0AAD5XDT5"/>
<evidence type="ECO:0000313" key="2">
    <source>
        <dbReference type="EMBL" id="KAJ3101446.1"/>
    </source>
</evidence>
<dbReference type="Proteomes" id="UP001211907">
    <property type="component" value="Unassembled WGS sequence"/>
</dbReference>
<feature type="region of interest" description="Disordered" evidence="1">
    <location>
        <begin position="1"/>
        <end position="64"/>
    </location>
</feature>
<evidence type="ECO:0000313" key="3">
    <source>
        <dbReference type="Proteomes" id="UP001211907"/>
    </source>
</evidence>